<dbReference type="Proteomes" id="UP000004826">
    <property type="component" value="Unassembled WGS sequence"/>
</dbReference>
<sequence>MLKKSQTCLEGIGKMKQNFDIAEAVDDSNQPSFSQIREMNNFLTKGDCYETVHNYN</sequence>
<organism evidence="1 2">
    <name type="scientific">Streptococcus sanguinis SK408</name>
    <dbReference type="NCBI Taxonomy" id="888818"/>
    <lineage>
        <taxon>Bacteria</taxon>
        <taxon>Bacillati</taxon>
        <taxon>Bacillota</taxon>
        <taxon>Bacilli</taxon>
        <taxon>Lactobacillales</taxon>
        <taxon>Streptococcaceae</taxon>
        <taxon>Streptococcus</taxon>
    </lineage>
</organism>
<evidence type="ECO:0000313" key="2">
    <source>
        <dbReference type="Proteomes" id="UP000004826"/>
    </source>
</evidence>
<accession>F2CGK0</accession>
<gene>
    <name evidence="1" type="ORF">HMPREF9391_1995</name>
</gene>
<dbReference type="PATRIC" id="fig|888818.3.peg.1943"/>
<reference evidence="1 2" key="1">
    <citation type="submission" date="2011-02" db="EMBL/GenBank/DDBJ databases">
        <authorList>
            <person name="Muzny D."/>
            <person name="Qin X."/>
            <person name="Deng J."/>
            <person name="Jiang H."/>
            <person name="Liu Y."/>
            <person name="Qu J."/>
            <person name="Song X.-Z."/>
            <person name="Zhang L."/>
            <person name="Thornton R."/>
            <person name="Coyle M."/>
            <person name="Francisco L."/>
            <person name="Jackson L."/>
            <person name="Javaid M."/>
            <person name="Korchina V."/>
            <person name="Kovar C."/>
            <person name="Mata R."/>
            <person name="Mathew T."/>
            <person name="Ngo R."/>
            <person name="Nguyen L."/>
            <person name="Nguyen N."/>
            <person name="Okwuonu G."/>
            <person name="Ongeri F."/>
            <person name="Pham C."/>
            <person name="Simmons D."/>
            <person name="Wilczek-Boney K."/>
            <person name="Hale W."/>
            <person name="Jakkamsetti A."/>
            <person name="Pham P."/>
            <person name="Ruth R."/>
            <person name="San Lucas F."/>
            <person name="Warren J."/>
            <person name="Zhang J."/>
            <person name="Zhao Z."/>
            <person name="Zhou C."/>
            <person name="Zhu D."/>
            <person name="Lee S."/>
            <person name="Bess C."/>
            <person name="Blankenburg K."/>
            <person name="Forbes L."/>
            <person name="Fu Q."/>
            <person name="Gubbala S."/>
            <person name="Hirani K."/>
            <person name="Jayaseelan J.C."/>
            <person name="Lara F."/>
            <person name="Munidasa M."/>
            <person name="Palculict T."/>
            <person name="Patil S."/>
            <person name="Pu L.-L."/>
            <person name="Saada N."/>
            <person name="Tang L."/>
            <person name="Weissenberger G."/>
            <person name="Zhu Y."/>
            <person name="Hemphill L."/>
            <person name="Shang Y."/>
            <person name="Youmans B."/>
            <person name="Ayvaz T."/>
            <person name="Ross M."/>
            <person name="Santibanez J."/>
            <person name="Aqrawi P."/>
            <person name="Gross S."/>
            <person name="Joshi V."/>
            <person name="Fowler G."/>
            <person name="Nazareth L."/>
            <person name="Reid J."/>
            <person name="Worley K."/>
            <person name="Petrosino J."/>
            <person name="Highlander S."/>
            <person name="Gibbs R."/>
        </authorList>
    </citation>
    <scope>NUCLEOTIDE SEQUENCE [LARGE SCALE GENOMIC DNA]</scope>
    <source>
        <strain evidence="1 2">SK408</strain>
    </source>
</reference>
<dbReference type="HOGENOM" id="CLU_212246_0_0_9"/>
<evidence type="ECO:0000313" key="1">
    <source>
        <dbReference type="EMBL" id="EGF17875.1"/>
    </source>
</evidence>
<dbReference type="AlphaFoldDB" id="F2CGK0"/>
<dbReference type="EMBL" id="AFBE01000011">
    <property type="protein sequence ID" value="EGF17875.1"/>
    <property type="molecule type" value="Genomic_DNA"/>
</dbReference>
<comment type="caution">
    <text evidence="1">The sequence shown here is derived from an EMBL/GenBank/DDBJ whole genome shotgun (WGS) entry which is preliminary data.</text>
</comment>
<name>F2CGK0_STRSA</name>
<proteinExistence type="predicted"/>
<protein>
    <submittedName>
        <fullName evidence="1">Uncharacterized protein</fullName>
    </submittedName>
</protein>